<comment type="caution">
    <text evidence="2">The sequence shown here is derived from an EMBL/GenBank/DDBJ whole genome shotgun (WGS) entry which is preliminary data.</text>
</comment>
<dbReference type="Pfam" id="PF19372">
    <property type="entry name" value="DUF5947"/>
    <property type="match status" value="1"/>
</dbReference>
<evidence type="ECO:0000313" key="1">
    <source>
        <dbReference type="EMBL" id="GGU87985.1"/>
    </source>
</evidence>
<sequence length="200" mass="22373">MTAGALHRLIREARAEPAGPAEPPERCELCGEQVPEDHRHLLDTEAQTVLCVCRPCTLLFGRETEAEEGRYRLVPGRRVRLEPVPTDRLGVPVGLAFFVPQPDGSVLAHYPSPAGAARWEVDPQAWRTACELRPELRTMRAGVEALLVNTVRGQSQHWIVPLADCLRMVAVVRQEWRGLSGGSRIWPALEQFFGELTEQR</sequence>
<name>A0A1E7NF28_KITAU</name>
<dbReference type="Proteomes" id="UP000610124">
    <property type="component" value="Unassembled WGS sequence"/>
</dbReference>
<keyword evidence="3" id="KW-1185">Reference proteome</keyword>
<gene>
    <name evidence="1" type="ORF">GCM10010502_45690</name>
    <name evidence="2" type="ORF">HS99_0000960</name>
</gene>
<dbReference type="AlphaFoldDB" id="A0A1E7NF28"/>
<dbReference type="EMBL" id="JPRF03000001">
    <property type="protein sequence ID" value="OEV39316.1"/>
    <property type="molecule type" value="Genomic_DNA"/>
</dbReference>
<proteinExistence type="predicted"/>
<dbReference type="OrthoDB" id="152349at2"/>
<dbReference type="RefSeq" id="WP_030284885.1">
    <property type="nucleotide sequence ID" value="NZ_BMUB01000011.1"/>
</dbReference>
<reference evidence="2" key="4">
    <citation type="submission" date="2016-08" db="EMBL/GenBank/DDBJ databases">
        <title>Sequencing, Assembly and Comparative Genomics of S. aureofaciens ATCC 10762.</title>
        <authorList>
            <person name="Gradnigo J.S."/>
            <person name="Johnson N."/>
            <person name="Somerville G.A."/>
        </authorList>
    </citation>
    <scope>NUCLEOTIDE SEQUENCE [LARGE SCALE GENOMIC DNA]</scope>
    <source>
        <strain evidence="2">ATCC 10762</strain>
    </source>
</reference>
<reference evidence="1" key="1">
    <citation type="journal article" date="2014" name="Int. J. Syst. Evol. Microbiol.">
        <title>Complete genome sequence of Corynebacterium casei LMG S-19264T (=DSM 44701T), isolated from a smear-ripened cheese.</title>
        <authorList>
            <consortium name="US DOE Joint Genome Institute (JGI-PGF)"/>
            <person name="Walter F."/>
            <person name="Albersmeier A."/>
            <person name="Kalinowski J."/>
            <person name="Ruckert C."/>
        </authorList>
    </citation>
    <scope>NUCLEOTIDE SEQUENCE</scope>
    <source>
        <strain evidence="1">JCM 4434</strain>
    </source>
</reference>
<dbReference type="EMBL" id="BMUB01000011">
    <property type="protein sequence ID" value="GGU87985.1"/>
    <property type="molecule type" value="Genomic_DNA"/>
</dbReference>
<dbReference type="Proteomes" id="UP000037395">
    <property type="component" value="Unassembled WGS sequence"/>
</dbReference>
<reference evidence="2 3" key="2">
    <citation type="submission" date="2014-07" db="EMBL/GenBank/DDBJ databases">
        <authorList>
            <person name="Zhang J.E."/>
            <person name="Yang H."/>
            <person name="Guo J."/>
            <person name="Deng Z."/>
            <person name="Luo H."/>
            <person name="Luo M."/>
            <person name="Zhao B."/>
        </authorList>
    </citation>
    <scope>NUCLEOTIDE SEQUENCE [LARGE SCALE GENOMIC DNA]</scope>
    <source>
        <strain evidence="2">ATCC 10762</strain>
        <strain evidence="3">ATCC 10762 / DSM 40127 / CCM 3239 / JCM 4008 / LMG 5968 / NBRC 12843 / NCIMB 8234 / A-377</strain>
    </source>
</reference>
<accession>A0A8H9HTJ7</accession>
<evidence type="ECO:0000313" key="2">
    <source>
        <dbReference type="EMBL" id="OEV39316.1"/>
    </source>
</evidence>
<reference evidence="1" key="5">
    <citation type="submission" date="2020-09" db="EMBL/GenBank/DDBJ databases">
        <authorList>
            <person name="Sun Q."/>
            <person name="Ohkuma M."/>
        </authorList>
    </citation>
    <scope>NUCLEOTIDE SEQUENCE</scope>
    <source>
        <strain evidence="1">JCM 4434</strain>
    </source>
</reference>
<protein>
    <submittedName>
        <fullName evidence="2">Uncharacterized protein</fullName>
    </submittedName>
</protein>
<dbReference type="InterPro" id="IPR045991">
    <property type="entry name" value="DUF5947"/>
</dbReference>
<accession>A0A1E7NF28</accession>
<evidence type="ECO:0000313" key="3">
    <source>
        <dbReference type="Proteomes" id="UP000037395"/>
    </source>
</evidence>
<dbReference type="GeneID" id="97487587"/>
<reference evidence="3" key="3">
    <citation type="submission" date="2016-08" db="EMBL/GenBank/DDBJ databases">
        <title>Sequencing, assembly and comparative genomics of S. aureofaciens ATCC 10762.</title>
        <authorList>
            <person name="Gradnigo J.S."/>
            <person name="Johnson N."/>
            <person name="Somerville G.A."/>
        </authorList>
    </citation>
    <scope>NUCLEOTIDE SEQUENCE [LARGE SCALE GENOMIC DNA]</scope>
    <source>
        <strain evidence="3">ATCC 10762 / DSM 40127 / CCM 3239 / JCM 4008 / LMG 5968 / NBRC 12843 / NCIMB 8234 / A-377</strain>
    </source>
</reference>
<organism evidence="2 3">
    <name type="scientific">Kitasatospora aureofaciens</name>
    <name type="common">Streptomyces aureofaciens</name>
    <dbReference type="NCBI Taxonomy" id="1894"/>
    <lineage>
        <taxon>Bacteria</taxon>
        <taxon>Bacillati</taxon>
        <taxon>Actinomycetota</taxon>
        <taxon>Actinomycetes</taxon>
        <taxon>Kitasatosporales</taxon>
        <taxon>Streptomycetaceae</taxon>
        <taxon>Kitasatospora</taxon>
    </lineage>
</organism>